<dbReference type="GO" id="GO:0003700">
    <property type="term" value="F:DNA-binding transcription factor activity"/>
    <property type="evidence" value="ECO:0007669"/>
    <property type="project" value="TreeGrafter"/>
</dbReference>
<dbReference type="eggNOG" id="COG1414">
    <property type="taxonomic scope" value="Bacteria"/>
</dbReference>
<dbReference type="Pfam" id="PF01614">
    <property type="entry name" value="IclR_C"/>
    <property type="match status" value="1"/>
</dbReference>
<keyword evidence="1" id="KW-0805">Transcription regulation</keyword>
<dbReference type="SUPFAM" id="SSF46785">
    <property type="entry name" value="Winged helix' DNA-binding domain"/>
    <property type="match status" value="1"/>
</dbReference>
<keyword evidence="2" id="KW-0238">DNA-binding</keyword>
<protein>
    <submittedName>
        <fullName evidence="6">IclR family transcriptional regulator</fullName>
    </submittedName>
</protein>
<dbReference type="Gene3D" id="3.30.450.40">
    <property type="match status" value="1"/>
</dbReference>
<dbReference type="STRING" id="1424334.W822_12400"/>
<dbReference type="GO" id="GO:0045892">
    <property type="term" value="P:negative regulation of DNA-templated transcription"/>
    <property type="evidence" value="ECO:0007669"/>
    <property type="project" value="TreeGrafter"/>
</dbReference>
<dbReference type="InterPro" id="IPR050707">
    <property type="entry name" value="HTH_MetabolicPath_Reg"/>
</dbReference>
<sequence>MEKGDEQRVLRSLRIMEAIVGTSMPMSLAQLAAKTNIPKASVARNVEALINSGYVALIPDRRELIPGPRAVSMSIGVLGNGHFRRECRAILRKLVQMTGETCNFTVLDGDQVKYIERVQTKMPLQVHLEAGTRAPLYCTAGGKLFLSNMTQPVRESILMTLQLDALTERTITDPIALNRELDRVQKLGYGVDNQEFIFGMIGMAVPVKTSKAGVTVAALVCHATVARTSIVQLEKHLPAFRSAALELSALILQ</sequence>
<reference evidence="6 7" key="1">
    <citation type="journal article" date="2014" name="Genome Announc.">
        <title>Draft Genome Sequence of Advenella kashmirensis Strain W13003, a Polycyclic Aromatic Hydrocarbon-Degrading Bacterium.</title>
        <authorList>
            <person name="Wang X."/>
            <person name="Jin D."/>
            <person name="Zhou L."/>
            <person name="Wu L."/>
            <person name="An W."/>
            <person name="Zhao L."/>
        </authorList>
    </citation>
    <scope>NUCLEOTIDE SEQUENCE [LARGE SCALE GENOMIC DNA]</scope>
    <source>
        <strain evidence="6 7">W13003</strain>
    </source>
</reference>
<dbReference type="Pfam" id="PF09339">
    <property type="entry name" value="HTH_IclR"/>
    <property type="match status" value="1"/>
</dbReference>
<keyword evidence="3" id="KW-0804">Transcription</keyword>
<evidence type="ECO:0000256" key="1">
    <source>
        <dbReference type="ARBA" id="ARBA00023015"/>
    </source>
</evidence>
<dbReference type="InterPro" id="IPR036388">
    <property type="entry name" value="WH-like_DNA-bd_sf"/>
</dbReference>
<dbReference type="InterPro" id="IPR036390">
    <property type="entry name" value="WH_DNA-bd_sf"/>
</dbReference>
<dbReference type="PROSITE" id="PS51078">
    <property type="entry name" value="ICLR_ED"/>
    <property type="match status" value="1"/>
</dbReference>
<feature type="domain" description="IclR-ED" evidence="5">
    <location>
        <begin position="69"/>
        <end position="253"/>
    </location>
</feature>
<gene>
    <name evidence="6" type="ORF">W822_12400</name>
</gene>
<dbReference type="SUPFAM" id="SSF55781">
    <property type="entry name" value="GAF domain-like"/>
    <property type="match status" value="1"/>
</dbReference>
<evidence type="ECO:0000256" key="2">
    <source>
        <dbReference type="ARBA" id="ARBA00023125"/>
    </source>
</evidence>
<dbReference type="HOGENOM" id="CLU_062618_6_2_4"/>
<name>V8QQJ1_9BURK</name>
<evidence type="ECO:0000256" key="3">
    <source>
        <dbReference type="ARBA" id="ARBA00023163"/>
    </source>
</evidence>
<dbReference type="InterPro" id="IPR029016">
    <property type="entry name" value="GAF-like_dom_sf"/>
</dbReference>
<accession>V8QQJ1</accession>
<dbReference type="PANTHER" id="PTHR30136">
    <property type="entry name" value="HELIX-TURN-HELIX TRANSCRIPTIONAL REGULATOR, ICLR FAMILY"/>
    <property type="match status" value="1"/>
</dbReference>
<dbReference type="RefSeq" id="WP_024005446.1">
    <property type="nucleotide sequence ID" value="NZ_KI650980.1"/>
</dbReference>
<evidence type="ECO:0000259" key="5">
    <source>
        <dbReference type="PROSITE" id="PS51078"/>
    </source>
</evidence>
<dbReference type="SMART" id="SM00346">
    <property type="entry name" value="HTH_ICLR"/>
    <property type="match status" value="1"/>
</dbReference>
<dbReference type="Proteomes" id="UP000018733">
    <property type="component" value="Unassembled WGS sequence"/>
</dbReference>
<dbReference type="PATRIC" id="fig|1424334.3.peg.2493"/>
<organism evidence="6 7">
    <name type="scientific">Advenella kashmirensis W13003</name>
    <dbReference type="NCBI Taxonomy" id="1424334"/>
    <lineage>
        <taxon>Bacteria</taxon>
        <taxon>Pseudomonadati</taxon>
        <taxon>Pseudomonadota</taxon>
        <taxon>Betaproteobacteria</taxon>
        <taxon>Burkholderiales</taxon>
        <taxon>Alcaligenaceae</taxon>
    </lineage>
</organism>
<comment type="caution">
    <text evidence="6">The sequence shown here is derived from an EMBL/GenBank/DDBJ whole genome shotgun (WGS) entry which is preliminary data.</text>
</comment>
<proteinExistence type="predicted"/>
<dbReference type="InterPro" id="IPR005471">
    <property type="entry name" value="Tscrpt_reg_IclR_N"/>
</dbReference>
<dbReference type="PROSITE" id="PS51077">
    <property type="entry name" value="HTH_ICLR"/>
    <property type="match status" value="1"/>
</dbReference>
<dbReference type="OrthoDB" id="5401369at2"/>
<dbReference type="PANTHER" id="PTHR30136:SF24">
    <property type="entry name" value="HTH-TYPE TRANSCRIPTIONAL REPRESSOR ALLR"/>
    <property type="match status" value="1"/>
</dbReference>
<evidence type="ECO:0000259" key="4">
    <source>
        <dbReference type="PROSITE" id="PS51077"/>
    </source>
</evidence>
<feature type="domain" description="HTH iclR-type" evidence="4">
    <location>
        <begin position="6"/>
        <end position="68"/>
    </location>
</feature>
<dbReference type="GO" id="GO:0003677">
    <property type="term" value="F:DNA binding"/>
    <property type="evidence" value="ECO:0007669"/>
    <property type="project" value="UniProtKB-KW"/>
</dbReference>
<keyword evidence="7" id="KW-1185">Reference proteome</keyword>
<dbReference type="Gene3D" id="1.10.10.10">
    <property type="entry name" value="Winged helix-like DNA-binding domain superfamily/Winged helix DNA-binding domain"/>
    <property type="match status" value="1"/>
</dbReference>
<evidence type="ECO:0000313" key="7">
    <source>
        <dbReference type="Proteomes" id="UP000018733"/>
    </source>
</evidence>
<dbReference type="AlphaFoldDB" id="V8QQJ1"/>
<dbReference type="InterPro" id="IPR014757">
    <property type="entry name" value="Tscrpt_reg_IclR_C"/>
</dbReference>
<evidence type="ECO:0000313" key="6">
    <source>
        <dbReference type="EMBL" id="ETF01603.1"/>
    </source>
</evidence>
<dbReference type="EMBL" id="AYXT01000010">
    <property type="protein sequence ID" value="ETF01603.1"/>
    <property type="molecule type" value="Genomic_DNA"/>
</dbReference>